<keyword evidence="4" id="KW-0443">Lipid metabolism</keyword>
<dbReference type="InterPro" id="IPR011009">
    <property type="entry name" value="Kinase-like_dom_sf"/>
</dbReference>
<evidence type="ECO:0000256" key="9">
    <source>
        <dbReference type="PIRSR" id="PIRSR615500-1"/>
    </source>
</evidence>
<keyword evidence="3 10" id="KW-0720">Serine protease</keyword>
<dbReference type="PRINTS" id="PR00723">
    <property type="entry name" value="SUBTILISIN"/>
</dbReference>
<dbReference type="GO" id="GO:0005737">
    <property type="term" value="C:cytoplasm"/>
    <property type="evidence" value="ECO:0007669"/>
    <property type="project" value="TreeGrafter"/>
</dbReference>
<evidence type="ECO:0000256" key="4">
    <source>
        <dbReference type="ARBA" id="ARBA00023209"/>
    </source>
</evidence>
<dbReference type="SUPFAM" id="SSF52743">
    <property type="entry name" value="Subtilisin-like"/>
    <property type="match status" value="1"/>
</dbReference>
<dbReference type="SUPFAM" id="SSF56112">
    <property type="entry name" value="Protein kinase-like (PK-like)"/>
    <property type="match status" value="1"/>
</dbReference>
<sequence>MSAETIPRISATVREDNFIEDSLEVIRTIRPQWIEERDNNGVEIKSKIFTDGITNKLIGFSLATNPKDVVVIKLYGANTELMINRQAEIDTMTLLHENKCGPQLYALFENGIAYEFIHGVTLTMETCRSPKVYPIVAAEMARVHKTIPLKPEDGQTQLKSAVWKKIQNFYELNDDILRTNTKLADRLLAEFGYSIEAVRSNIDELEEILERQEIPIAFCHNDILLGNVIYNEEEEKVSFIDFEYAMPNYVTFDVGNHFNEFAGIDNPDFSLCPDGAFRSVWISEYLKHFGTGGFTQEQFERWVEICIPASHLFWSIWAVVQAHNSTIDFDFAGYCGLRYVEYKKRIIRTARDMKIEPSLNEAFHDSSIQSEGPITQDVCVVFEDSTNEVLNTVNPEAFSDFEDYHRTFKAEMKSLRKESQSEVMDFMNKTGRTYKSLWLTNEMFISDASLDLCENLGSFDNVILIRKEEKFQIHKPVHAGPIVERTNESINAVEWNIDKIQAPVAWGQNNVGQGCTVGIIDTGVRTTHECFSHDPTKFVAWFDAVNGKSAPYDDQGHGTHVCGTISGSKGIGVAPMANVIACKACDSGGGCREQALKTCCQFMSDMRPNLVSNSWGGPSSDTYKSVIQAWIALGIFPFFSAGNSGPSCQTLGSPGDYANVISVGSTTSQDSLSDFSSRGQSTSGLMGPTVCGPGSNINSAWKSSDTAYRAISGTSMACPHVSGLAALLLTQNGALTLSQLKQAITQGSIKSLVDPQQTCGGTAASSSPNNMFGSGRIDCVGALQAVTALTKENA</sequence>
<keyword evidence="4" id="KW-0594">Phospholipid biosynthesis</keyword>
<evidence type="ECO:0000256" key="3">
    <source>
        <dbReference type="ARBA" id="ARBA00022825"/>
    </source>
</evidence>
<proteinExistence type="inferred from homology"/>
<dbReference type="PROSITE" id="PS00136">
    <property type="entry name" value="SUBTILASE_ASP"/>
    <property type="match status" value="1"/>
</dbReference>
<comment type="caution">
    <text evidence="13">The sequence shown here is derived from an EMBL/GenBank/DDBJ whole genome shotgun (WGS) entry which is preliminary data.</text>
</comment>
<evidence type="ECO:0000313" key="14">
    <source>
        <dbReference type="Proteomes" id="UP000094527"/>
    </source>
</evidence>
<evidence type="ECO:0000256" key="8">
    <source>
        <dbReference type="ARBA" id="ARBA00038874"/>
    </source>
</evidence>
<gene>
    <name evidence="13" type="ORF">Ocin01_14776</name>
</gene>
<keyword evidence="14" id="KW-1185">Reference proteome</keyword>
<dbReference type="GO" id="GO:0004305">
    <property type="term" value="F:ethanolamine kinase activity"/>
    <property type="evidence" value="ECO:0007669"/>
    <property type="project" value="UniProtKB-EC"/>
</dbReference>
<evidence type="ECO:0000259" key="12">
    <source>
        <dbReference type="Pfam" id="PF00082"/>
    </source>
</evidence>
<dbReference type="InterPro" id="IPR036852">
    <property type="entry name" value="Peptidase_S8/S53_dom_sf"/>
</dbReference>
<dbReference type="PROSITE" id="PS51892">
    <property type="entry name" value="SUBTILASE"/>
    <property type="match status" value="1"/>
</dbReference>
<dbReference type="STRING" id="48709.A0A1D2MFY0"/>
<dbReference type="AlphaFoldDB" id="A0A1D2MFY0"/>
<dbReference type="CDD" id="cd05157">
    <property type="entry name" value="ETNK_euk"/>
    <property type="match status" value="1"/>
</dbReference>
<feature type="domain" description="Peptidase S8/S53" evidence="12">
    <location>
        <begin position="512"/>
        <end position="775"/>
    </location>
</feature>
<accession>A0A1D2MFY0</accession>
<evidence type="ECO:0000256" key="11">
    <source>
        <dbReference type="SAM" id="MobiDB-lite"/>
    </source>
</evidence>
<evidence type="ECO:0000256" key="10">
    <source>
        <dbReference type="PROSITE-ProRule" id="PRU01240"/>
    </source>
</evidence>
<name>A0A1D2MFY0_ORCCI</name>
<dbReference type="Pfam" id="PF01633">
    <property type="entry name" value="Choline_kinase"/>
    <property type="match status" value="1"/>
</dbReference>
<dbReference type="EMBL" id="LJIJ01001382">
    <property type="protein sequence ID" value="ODM91906.1"/>
    <property type="molecule type" value="Genomic_DNA"/>
</dbReference>
<dbReference type="InterPro" id="IPR023828">
    <property type="entry name" value="Peptidase_S8_Ser-AS"/>
</dbReference>
<dbReference type="InterPro" id="IPR000209">
    <property type="entry name" value="Peptidase_S8/S53_dom"/>
</dbReference>
<keyword evidence="5" id="KW-1208">Phospholipid metabolism</keyword>
<keyword evidence="2 10" id="KW-0378">Hydrolase</keyword>
<keyword evidence="4" id="KW-0444">Lipid biosynthesis</keyword>
<dbReference type="OrthoDB" id="10267235at2759"/>
<dbReference type="InterPro" id="IPR023827">
    <property type="entry name" value="Peptidase_S8_Asp-AS"/>
</dbReference>
<dbReference type="Gene3D" id="3.90.1200.10">
    <property type="match status" value="1"/>
</dbReference>
<protein>
    <recommendedName>
        <fullName evidence="8">ethanolamine kinase</fullName>
        <ecNumber evidence="8">2.7.1.82</ecNumber>
    </recommendedName>
</protein>
<feature type="region of interest" description="Disordered" evidence="11">
    <location>
        <begin position="667"/>
        <end position="688"/>
    </location>
</feature>
<keyword evidence="13" id="KW-0808">Transferase</keyword>
<feature type="active site" description="Charge relay system" evidence="9 10">
    <location>
        <position position="521"/>
    </location>
</feature>
<organism evidence="13 14">
    <name type="scientific">Orchesella cincta</name>
    <name type="common">Springtail</name>
    <name type="synonym">Podura cincta</name>
    <dbReference type="NCBI Taxonomy" id="48709"/>
    <lineage>
        <taxon>Eukaryota</taxon>
        <taxon>Metazoa</taxon>
        <taxon>Ecdysozoa</taxon>
        <taxon>Arthropoda</taxon>
        <taxon>Hexapoda</taxon>
        <taxon>Collembola</taxon>
        <taxon>Entomobryomorpha</taxon>
        <taxon>Entomobryoidea</taxon>
        <taxon>Orchesellidae</taxon>
        <taxon>Orchesellinae</taxon>
        <taxon>Orchesella</taxon>
    </lineage>
</organism>
<dbReference type="GO" id="GO:0006508">
    <property type="term" value="P:proteolysis"/>
    <property type="evidence" value="ECO:0007669"/>
    <property type="project" value="UniProtKB-KW"/>
</dbReference>
<keyword evidence="13" id="KW-0418">Kinase</keyword>
<evidence type="ECO:0000256" key="5">
    <source>
        <dbReference type="ARBA" id="ARBA00023264"/>
    </source>
</evidence>
<dbReference type="PANTHER" id="PTHR22603:SF66">
    <property type="entry name" value="ETHANOLAMINE KINASE"/>
    <property type="match status" value="1"/>
</dbReference>
<dbReference type="Gene3D" id="3.40.50.200">
    <property type="entry name" value="Peptidase S8/S53 domain"/>
    <property type="match status" value="1"/>
</dbReference>
<comment type="similarity">
    <text evidence="10">Belongs to the peptidase S8 family.</text>
</comment>
<evidence type="ECO:0000313" key="13">
    <source>
        <dbReference type="EMBL" id="ODM91906.1"/>
    </source>
</evidence>
<evidence type="ECO:0000256" key="2">
    <source>
        <dbReference type="ARBA" id="ARBA00022801"/>
    </source>
</evidence>
<feature type="active site" description="Charge relay system" evidence="9 10">
    <location>
        <position position="715"/>
    </location>
</feature>
<dbReference type="PANTHER" id="PTHR22603">
    <property type="entry name" value="CHOLINE/ETHANOALAMINE KINASE"/>
    <property type="match status" value="1"/>
</dbReference>
<evidence type="ECO:0000256" key="7">
    <source>
        <dbReference type="ARBA" id="ARBA00038211"/>
    </source>
</evidence>
<feature type="compositionally biased region" description="Polar residues" evidence="11">
    <location>
        <begin position="667"/>
        <end position="684"/>
    </location>
</feature>
<reference evidence="13 14" key="1">
    <citation type="journal article" date="2016" name="Genome Biol. Evol.">
        <title>Gene Family Evolution Reflects Adaptation to Soil Environmental Stressors in the Genome of the Collembolan Orchesella cincta.</title>
        <authorList>
            <person name="Faddeeva-Vakhrusheva A."/>
            <person name="Derks M.F."/>
            <person name="Anvar S.Y."/>
            <person name="Agamennone V."/>
            <person name="Suring W."/>
            <person name="Smit S."/>
            <person name="van Straalen N.M."/>
            <person name="Roelofs D."/>
        </authorList>
    </citation>
    <scope>NUCLEOTIDE SEQUENCE [LARGE SCALE GENOMIC DNA]</scope>
    <source>
        <tissue evidence="13">Mixed pool</tissue>
    </source>
</reference>
<dbReference type="PROSITE" id="PS00138">
    <property type="entry name" value="SUBTILASE_SER"/>
    <property type="match status" value="1"/>
</dbReference>
<evidence type="ECO:0000256" key="1">
    <source>
        <dbReference type="ARBA" id="ARBA00022670"/>
    </source>
</evidence>
<dbReference type="Gene3D" id="3.30.200.20">
    <property type="entry name" value="Phosphorylase Kinase, domain 1"/>
    <property type="match status" value="1"/>
</dbReference>
<dbReference type="Pfam" id="PF00082">
    <property type="entry name" value="Peptidase_S8"/>
    <property type="match status" value="1"/>
</dbReference>
<dbReference type="InterPro" id="IPR015500">
    <property type="entry name" value="Peptidase_S8_subtilisin-rel"/>
</dbReference>
<dbReference type="GO" id="GO:0006646">
    <property type="term" value="P:phosphatidylethanolamine biosynthetic process"/>
    <property type="evidence" value="ECO:0007669"/>
    <property type="project" value="TreeGrafter"/>
</dbReference>
<evidence type="ECO:0000256" key="6">
    <source>
        <dbReference type="ARBA" id="ARBA00037883"/>
    </source>
</evidence>
<keyword evidence="1 10" id="KW-0645">Protease</keyword>
<feature type="active site" description="Charge relay system" evidence="9 10">
    <location>
        <position position="557"/>
    </location>
</feature>
<dbReference type="GO" id="GO:0004252">
    <property type="term" value="F:serine-type endopeptidase activity"/>
    <property type="evidence" value="ECO:0007669"/>
    <property type="project" value="UniProtKB-UniRule"/>
</dbReference>
<comment type="similarity">
    <text evidence="7">Belongs to the choline/ethanolamine kinase family.</text>
</comment>
<dbReference type="InterPro" id="IPR022398">
    <property type="entry name" value="Peptidase_S8_His-AS"/>
</dbReference>
<comment type="pathway">
    <text evidence="6">Phospholipid metabolism; phosphatidylethanolamine biosynthesis; phosphatidylethanolamine from ethanolamine: step 1/3.</text>
</comment>
<dbReference type="EC" id="2.7.1.82" evidence="8"/>
<dbReference type="Proteomes" id="UP000094527">
    <property type="component" value="Unassembled WGS sequence"/>
</dbReference>
<dbReference type="PROSITE" id="PS00137">
    <property type="entry name" value="SUBTILASE_HIS"/>
    <property type="match status" value="1"/>
</dbReference>